<dbReference type="InterPro" id="IPR004244">
    <property type="entry name" value="Transposase_22"/>
</dbReference>
<dbReference type="EMBL" id="JAUYZG010000006">
    <property type="protein sequence ID" value="KAK2904750.1"/>
    <property type="molecule type" value="Genomic_DNA"/>
</dbReference>
<evidence type="ECO:0008006" key="4">
    <source>
        <dbReference type="Google" id="ProtNLM"/>
    </source>
</evidence>
<feature type="coiled-coil region" evidence="1">
    <location>
        <begin position="100"/>
        <end position="162"/>
    </location>
</feature>
<dbReference type="AlphaFoldDB" id="A0AA88TRW8"/>
<comment type="caution">
    <text evidence="2">The sequence shown here is derived from an EMBL/GenBank/DDBJ whole genome shotgun (WGS) entry which is preliminary data.</text>
</comment>
<organism evidence="2 3">
    <name type="scientific">Cirrhinus molitorella</name>
    <name type="common">mud carp</name>
    <dbReference type="NCBI Taxonomy" id="172907"/>
    <lineage>
        <taxon>Eukaryota</taxon>
        <taxon>Metazoa</taxon>
        <taxon>Chordata</taxon>
        <taxon>Craniata</taxon>
        <taxon>Vertebrata</taxon>
        <taxon>Euteleostomi</taxon>
        <taxon>Actinopterygii</taxon>
        <taxon>Neopterygii</taxon>
        <taxon>Teleostei</taxon>
        <taxon>Ostariophysi</taxon>
        <taxon>Cypriniformes</taxon>
        <taxon>Cyprinidae</taxon>
        <taxon>Labeoninae</taxon>
        <taxon>Labeonini</taxon>
        <taxon>Cirrhinus</taxon>
    </lineage>
</organism>
<evidence type="ECO:0000256" key="1">
    <source>
        <dbReference type="SAM" id="Coils"/>
    </source>
</evidence>
<gene>
    <name evidence="2" type="ORF">Q8A67_006549</name>
</gene>
<keyword evidence="3" id="KW-1185">Reference proteome</keyword>
<protein>
    <recommendedName>
        <fullName evidence="4">L1 transposable element RRM domain-containing protein</fullName>
    </recommendedName>
</protein>
<sequence>MENEIPTQRFDCNSPSLFLTMLSDHDYNLTALHEACDDDMIEEIEVDQAMAAEDTDMSKKDKVNWDHTPIKNKNTKRSKVLDDHAKNEKLRDVHAKEDTVNAVLRAIQELTQKMDDQTQRFIRFEKQINANSSAIDKNKKDITELQSQVVLLKKENAFLKSACDEHARYKRRWNLRLTGLPEKDEENVRETVIGILTWIIPVSVERLRDTVDTVHRLGKRESAATSNNVPRVVIIQFGMRTIRDEVWKKSKDARVCKDLHISFKEDFSKEDRLARAKLWPLVQEARRRGKRAYLKEGYALIDNKRVDPD</sequence>
<accession>A0AA88TRW8</accession>
<dbReference type="Proteomes" id="UP001187343">
    <property type="component" value="Unassembled WGS sequence"/>
</dbReference>
<dbReference type="PANTHER" id="PTHR11505">
    <property type="entry name" value="L1 TRANSPOSABLE ELEMENT-RELATED"/>
    <property type="match status" value="1"/>
</dbReference>
<evidence type="ECO:0000313" key="3">
    <source>
        <dbReference type="Proteomes" id="UP001187343"/>
    </source>
</evidence>
<proteinExistence type="predicted"/>
<reference evidence="2" key="1">
    <citation type="submission" date="2023-08" db="EMBL/GenBank/DDBJ databases">
        <title>Chromosome-level Genome Assembly of mud carp (Cirrhinus molitorella).</title>
        <authorList>
            <person name="Liu H."/>
        </authorList>
    </citation>
    <scope>NUCLEOTIDE SEQUENCE</scope>
    <source>
        <strain evidence="2">Prfri</strain>
        <tissue evidence="2">Muscle</tissue>
    </source>
</reference>
<keyword evidence="1" id="KW-0175">Coiled coil</keyword>
<name>A0AA88TRW8_9TELE</name>
<evidence type="ECO:0000313" key="2">
    <source>
        <dbReference type="EMBL" id="KAK2904750.1"/>
    </source>
</evidence>
<dbReference type="Gene3D" id="3.30.70.1820">
    <property type="entry name" value="L1 transposable element, RRM domain"/>
    <property type="match status" value="1"/>
</dbReference>